<organism evidence="3">
    <name type="scientific">marine sediment metagenome</name>
    <dbReference type="NCBI Taxonomy" id="412755"/>
    <lineage>
        <taxon>unclassified sequences</taxon>
        <taxon>metagenomes</taxon>
        <taxon>ecological metagenomes</taxon>
    </lineage>
</organism>
<dbReference type="Pfam" id="PF09989">
    <property type="entry name" value="DUF2229"/>
    <property type="match status" value="1"/>
</dbReference>
<reference evidence="3" key="1">
    <citation type="journal article" date="2015" name="Nature">
        <title>Complex archaea that bridge the gap between prokaryotes and eukaryotes.</title>
        <authorList>
            <person name="Spang A."/>
            <person name="Saw J.H."/>
            <person name="Jorgensen S.L."/>
            <person name="Zaremba-Niedzwiedzka K."/>
            <person name="Martijn J."/>
            <person name="Lind A.E."/>
            <person name="van Eijk R."/>
            <person name="Schleper C."/>
            <person name="Guy L."/>
            <person name="Ettema T.J."/>
        </authorList>
    </citation>
    <scope>NUCLEOTIDE SEQUENCE</scope>
</reference>
<dbReference type="InterPro" id="IPR051805">
    <property type="entry name" value="Dehydratase_Activator_Redct"/>
</dbReference>
<dbReference type="EMBL" id="LAZR01000060">
    <property type="protein sequence ID" value="KKN97085.1"/>
    <property type="molecule type" value="Genomic_DNA"/>
</dbReference>
<dbReference type="InterPro" id="IPR018709">
    <property type="entry name" value="CoA_activase_DUF2229"/>
</dbReference>
<proteinExistence type="predicted"/>
<keyword evidence="1" id="KW-0175">Coiled coil</keyword>
<accession>A0A0F9UVK6</accession>
<comment type="caution">
    <text evidence="3">The sequence shown here is derived from an EMBL/GenBank/DDBJ whole genome shotgun (WGS) entry which is preliminary data.</text>
</comment>
<protein>
    <recommendedName>
        <fullName evidence="2">DUF2229 domain-containing protein</fullName>
    </recommendedName>
</protein>
<dbReference type="PANTHER" id="PTHR32329:SF2">
    <property type="entry name" value="BIFUNCTIONAL PROTEIN [INCLUDES 2-HYDROXYACYL-COA DEHYDRATASE (N-TER) AND ITS ACTIVATOR DOMAIN (C_TERM)"/>
    <property type="match status" value="1"/>
</dbReference>
<name>A0A0F9UVK6_9ZZZZ</name>
<dbReference type="Gene3D" id="3.40.50.11900">
    <property type="match status" value="1"/>
</dbReference>
<evidence type="ECO:0000313" key="3">
    <source>
        <dbReference type="EMBL" id="KKN97085.1"/>
    </source>
</evidence>
<evidence type="ECO:0000259" key="2">
    <source>
        <dbReference type="Pfam" id="PF09989"/>
    </source>
</evidence>
<evidence type="ECO:0000256" key="1">
    <source>
        <dbReference type="SAM" id="Coils"/>
    </source>
</evidence>
<dbReference type="PANTHER" id="PTHR32329">
    <property type="entry name" value="BIFUNCTIONAL PROTEIN [INCLUDES 2-HYDROXYACYL-COA DEHYDRATASE (N-TER) AND ITS ACTIVATOR DOMAIN (C_TERM)-RELATED"/>
    <property type="match status" value="1"/>
</dbReference>
<feature type="coiled-coil region" evidence="1">
    <location>
        <begin position="142"/>
        <end position="172"/>
    </location>
</feature>
<feature type="domain" description="DUF2229" evidence="2">
    <location>
        <begin position="10"/>
        <end position="210"/>
    </location>
</feature>
<gene>
    <name evidence="3" type="ORF">LCGC14_0160420</name>
</gene>
<dbReference type="AlphaFoldDB" id="A0A0F9UVK6"/>
<sequence>MKESKQKRPTVGIPRALFYWKKPFFWPVFFEKLGFQVLLSPESNKEIIEIGIKAADPESCFSVKVLYGHILWLDGKVDFIFIPRLLKSEAKLEYCPKFFALPDLFSLLIKTPLLSPWLDLDKSNLEDILMKFSRKIGKEKELVKIAIKAAFLKEKKEELRIEEGYLKKIQSQKKKIIIVSHPYNLYDDYINLGIKKKIIDLGAEVIFIDEVPVRQSPGNQENISPKFHWEFGQEILTQVKGIAKDSISGAIEISAFQCGCDAVLKEFVEKEFKNKKIPFLYLLIDEHTGEAGLQTRLEAFFDTLH</sequence>